<dbReference type="Proteomes" id="UP000070383">
    <property type="component" value="Unassembled WGS sequence"/>
</dbReference>
<evidence type="ECO:0000313" key="2">
    <source>
        <dbReference type="EMBL" id="KWZ79208.1"/>
    </source>
</evidence>
<dbReference type="AlphaFoldDB" id="A0A133KI54"/>
<comment type="caution">
    <text evidence="2">The sequence shown here is derived from an EMBL/GenBank/DDBJ whole genome shotgun (WGS) entry which is preliminary data.</text>
</comment>
<gene>
    <name evidence="2" type="ORF">HMPREF3200_00266</name>
</gene>
<name>A0A133KI54_9FIRM</name>
<proteinExistence type="predicted"/>
<dbReference type="EMBL" id="LRPM01000005">
    <property type="protein sequence ID" value="KWZ79208.1"/>
    <property type="molecule type" value="Genomic_DNA"/>
</dbReference>
<sequence>MEEYLKEQGKKFNIENYFKPESYTIPNALGFAIDEDKLKQNKGNEFEEEFTKSLENAPNLESVSLLGKSSGYNLFKLGNTEASIDLDHEKLIDSPEDAISIGTKAKISDKFALKSKHSFYKQKLSISQTIVESKDKKVKLSQDMGLAIKSPNLSSDNEKDDFDLEASNKFALKVGDFKLEQSGTLGLLSENSEKFDFDFSYEPEDPNIAQKALLESIRTTSILKNFALMDSSSNEKSNKNEEGINNDIAL</sequence>
<reference evidence="3" key="1">
    <citation type="submission" date="2016-01" db="EMBL/GenBank/DDBJ databases">
        <authorList>
            <person name="Mitreva M."/>
            <person name="Pepin K.H."/>
            <person name="Mihindukulasuriya K.A."/>
            <person name="Fulton R."/>
            <person name="Fronick C."/>
            <person name="O'Laughlin M."/>
            <person name="Miner T."/>
            <person name="Herter B."/>
            <person name="Rosa B.A."/>
            <person name="Cordes M."/>
            <person name="Tomlinson C."/>
            <person name="Wollam A."/>
            <person name="Palsikar V.B."/>
            <person name="Mardis E.R."/>
            <person name="Wilson R.K."/>
        </authorList>
    </citation>
    <scope>NUCLEOTIDE SEQUENCE [LARGE SCALE GENOMIC DNA]</scope>
    <source>
        <strain evidence="3">MJR8151</strain>
    </source>
</reference>
<dbReference type="RefSeq" id="WP_060928928.1">
    <property type="nucleotide sequence ID" value="NZ_KQ955248.1"/>
</dbReference>
<protein>
    <submittedName>
        <fullName evidence="2">Uncharacterized protein</fullName>
    </submittedName>
</protein>
<organism evidence="2 3">
    <name type="scientific">Anaerococcus tetradius</name>
    <dbReference type="NCBI Taxonomy" id="33036"/>
    <lineage>
        <taxon>Bacteria</taxon>
        <taxon>Bacillati</taxon>
        <taxon>Bacillota</taxon>
        <taxon>Tissierellia</taxon>
        <taxon>Tissierellales</taxon>
        <taxon>Peptoniphilaceae</taxon>
        <taxon>Anaerococcus</taxon>
    </lineage>
</organism>
<evidence type="ECO:0000313" key="3">
    <source>
        <dbReference type="Proteomes" id="UP000070383"/>
    </source>
</evidence>
<dbReference type="STRING" id="33036.HMPREF3200_00266"/>
<keyword evidence="3" id="KW-1185">Reference proteome</keyword>
<accession>A0A133KI54</accession>
<dbReference type="PATRIC" id="fig|33036.3.peg.269"/>
<feature type="region of interest" description="Disordered" evidence="1">
    <location>
        <begin position="231"/>
        <end position="250"/>
    </location>
</feature>
<evidence type="ECO:0000256" key="1">
    <source>
        <dbReference type="SAM" id="MobiDB-lite"/>
    </source>
</evidence>